<keyword evidence="2" id="KW-1185">Reference proteome</keyword>
<proteinExistence type="predicted"/>
<accession>A0ABR0B584</accession>
<dbReference type="EMBL" id="JAOYFB010000040">
    <property type="protein sequence ID" value="KAK4036824.1"/>
    <property type="molecule type" value="Genomic_DNA"/>
</dbReference>
<organism evidence="1 2">
    <name type="scientific">Daphnia magna</name>
    <dbReference type="NCBI Taxonomy" id="35525"/>
    <lineage>
        <taxon>Eukaryota</taxon>
        <taxon>Metazoa</taxon>
        <taxon>Ecdysozoa</taxon>
        <taxon>Arthropoda</taxon>
        <taxon>Crustacea</taxon>
        <taxon>Branchiopoda</taxon>
        <taxon>Diplostraca</taxon>
        <taxon>Cladocera</taxon>
        <taxon>Anomopoda</taxon>
        <taxon>Daphniidae</taxon>
        <taxon>Daphnia</taxon>
    </lineage>
</organism>
<dbReference type="Proteomes" id="UP001234178">
    <property type="component" value="Unassembled WGS sequence"/>
</dbReference>
<evidence type="ECO:0000313" key="1">
    <source>
        <dbReference type="EMBL" id="KAK4036824.1"/>
    </source>
</evidence>
<name>A0ABR0B584_9CRUS</name>
<protein>
    <submittedName>
        <fullName evidence="1">Uncharacterized protein</fullName>
    </submittedName>
</protein>
<gene>
    <name evidence="1" type="ORF">OUZ56_028861</name>
</gene>
<reference evidence="1 2" key="1">
    <citation type="journal article" date="2023" name="Nucleic Acids Res.">
        <title>The hologenome of Daphnia magna reveals possible DNA methylation and microbiome-mediated evolution of the host genome.</title>
        <authorList>
            <person name="Chaturvedi A."/>
            <person name="Li X."/>
            <person name="Dhandapani V."/>
            <person name="Marshall H."/>
            <person name="Kissane S."/>
            <person name="Cuenca-Cambronero M."/>
            <person name="Asole G."/>
            <person name="Calvet F."/>
            <person name="Ruiz-Romero M."/>
            <person name="Marangio P."/>
            <person name="Guigo R."/>
            <person name="Rago D."/>
            <person name="Mirbahai L."/>
            <person name="Eastwood N."/>
            <person name="Colbourne J.K."/>
            <person name="Zhou J."/>
            <person name="Mallon E."/>
            <person name="Orsini L."/>
        </authorList>
    </citation>
    <scope>NUCLEOTIDE SEQUENCE [LARGE SCALE GENOMIC DNA]</scope>
    <source>
        <strain evidence="1">LRV0_1</strain>
    </source>
</reference>
<evidence type="ECO:0000313" key="2">
    <source>
        <dbReference type="Proteomes" id="UP001234178"/>
    </source>
</evidence>
<comment type="caution">
    <text evidence="1">The sequence shown here is derived from an EMBL/GenBank/DDBJ whole genome shotgun (WGS) entry which is preliminary data.</text>
</comment>
<sequence>MKEVWKAGSAGRRGYIRTGTDVAILALFSSAQLNNRLGTLASEPLAHPPGLATGRTCERILPPH</sequence>